<feature type="compositionally biased region" description="Polar residues" evidence="2">
    <location>
        <begin position="17"/>
        <end position="31"/>
    </location>
</feature>
<dbReference type="InterPro" id="IPR000608">
    <property type="entry name" value="UBC"/>
</dbReference>
<accession>A0A067TUZ3</accession>
<evidence type="ECO:0000313" key="5">
    <source>
        <dbReference type="Proteomes" id="UP000027222"/>
    </source>
</evidence>
<dbReference type="PANTHER" id="PTHR24067">
    <property type="entry name" value="UBIQUITIN-CONJUGATING ENZYME E2"/>
    <property type="match status" value="1"/>
</dbReference>
<organism evidence="4 5">
    <name type="scientific">Galerina marginata (strain CBS 339.88)</name>
    <dbReference type="NCBI Taxonomy" id="685588"/>
    <lineage>
        <taxon>Eukaryota</taxon>
        <taxon>Fungi</taxon>
        <taxon>Dikarya</taxon>
        <taxon>Basidiomycota</taxon>
        <taxon>Agaricomycotina</taxon>
        <taxon>Agaricomycetes</taxon>
        <taxon>Agaricomycetidae</taxon>
        <taxon>Agaricales</taxon>
        <taxon>Agaricineae</taxon>
        <taxon>Strophariaceae</taxon>
        <taxon>Galerina</taxon>
    </lineage>
</organism>
<dbReference type="HOGENOM" id="CLU_1372293_0_0_1"/>
<reference evidence="5" key="1">
    <citation type="journal article" date="2014" name="Proc. Natl. Acad. Sci. U.S.A.">
        <title>Extensive sampling of basidiomycete genomes demonstrates inadequacy of the white-rot/brown-rot paradigm for wood decay fungi.</title>
        <authorList>
            <person name="Riley R."/>
            <person name="Salamov A.A."/>
            <person name="Brown D.W."/>
            <person name="Nagy L.G."/>
            <person name="Floudas D."/>
            <person name="Held B.W."/>
            <person name="Levasseur A."/>
            <person name="Lombard V."/>
            <person name="Morin E."/>
            <person name="Otillar R."/>
            <person name="Lindquist E.A."/>
            <person name="Sun H."/>
            <person name="LaButti K.M."/>
            <person name="Schmutz J."/>
            <person name="Jabbour D."/>
            <person name="Luo H."/>
            <person name="Baker S.E."/>
            <person name="Pisabarro A.G."/>
            <person name="Walton J.D."/>
            <person name="Blanchette R.A."/>
            <person name="Henrissat B."/>
            <person name="Martin F."/>
            <person name="Cullen D."/>
            <person name="Hibbett D.S."/>
            <person name="Grigoriev I.V."/>
        </authorList>
    </citation>
    <scope>NUCLEOTIDE SEQUENCE [LARGE SCALE GENOMIC DNA]</scope>
    <source>
        <strain evidence="5">CBS 339.88</strain>
    </source>
</reference>
<evidence type="ECO:0000259" key="3">
    <source>
        <dbReference type="PROSITE" id="PS50127"/>
    </source>
</evidence>
<dbReference type="Proteomes" id="UP000027222">
    <property type="component" value="Unassembled WGS sequence"/>
</dbReference>
<keyword evidence="5" id="KW-1185">Reference proteome</keyword>
<dbReference type="SMART" id="SM00212">
    <property type="entry name" value="UBCc"/>
    <property type="match status" value="1"/>
</dbReference>
<dbReference type="InterPro" id="IPR016135">
    <property type="entry name" value="UBQ-conjugating_enzyme/RWD"/>
</dbReference>
<protein>
    <recommendedName>
        <fullName evidence="3">UBC core domain-containing protein</fullName>
    </recommendedName>
</protein>
<dbReference type="AlphaFoldDB" id="A0A067TUZ3"/>
<sequence length="199" mass="22562">MLGNFAVLPLDLGYQSHNTQPSGRPSASRNPLQPDPSIQGHENILTRTAVSLEYASLRNSGHCPLGIYIVPSSRNLLVWDGVFFVHQGYYADSILKFRLTFPDNYPESPPAVDFVTDVFHPLVSQTGSFNLNPRFRPWRPKEHHVFDVLHWIKVAFKKHALDQFVESDCFNKEAFRVYTVLCCISHAVSLVIPVRICVV</sequence>
<evidence type="ECO:0000313" key="4">
    <source>
        <dbReference type="EMBL" id="KDR83764.1"/>
    </source>
</evidence>
<dbReference type="STRING" id="685588.A0A067TUZ3"/>
<dbReference type="InterPro" id="IPR050113">
    <property type="entry name" value="Ub_conjugating_enzyme"/>
</dbReference>
<evidence type="ECO:0000256" key="2">
    <source>
        <dbReference type="SAM" id="MobiDB-lite"/>
    </source>
</evidence>
<dbReference type="OrthoDB" id="5596422at2759"/>
<feature type="region of interest" description="Disordered" evidence="2">
    <location>
        <begin position="17"/>
        <end position="40"/>
    </location>
</feature>
<dbReference type="EMBL" id="KL142368">
    <property type="protein sequence ID" value="KDR83764.1"/>
    <property type="molecule type" value="Genomic_DNA"/>
</dbReference>
<dbReference type="Gene3D" id="3.10.110.10">
    <property type="entry name" value="Ubiquitin Conjugating Enzyme"/>
    <property type="match status" value="1"/>
</dbReference>
<proteinExistence type="predicted"/>
<dbReference type="CDD" id="cd23814">
    <property type="entry name" value="UEV_AKTIP"/>
    <property type="match status" value="1"/>
</dbReference>
<dbReference type="Pfam" id="PF00179">
    <property type="entry name" value="UQ_con"/>
    <property type="match status" value="1"/>
</dbReference>
<gene>
    <name evidence="4" type="ORF">GALMADRAFT_236124</name>
</gene>
<feature type="domain" description="UBC core" evidence="3">
    <location>
        <begin position="45"/>
        <end position="199"/>
    </location>
</feature>
<evidence type="ECO:0000256" key="1">
    <source>
        <dbReference type="ARBA" id="ARBA00022786"/>
    </source>
</evidence>
<keyword evidence="1" id="KW-0833">Ubl conjugation pathway</keyword>
<dbReference type="PROSITE" id="PS50127">
    <property type="entry name" value="UBC_2"/>
    <property type="match status" value="1"/>
</dbReference>
<name>A0A067TUZ3_GALM3</name>
<dbReference type="SUPFAM" id="SSF54495">
    <property type="entry name" value="UBC-like"/>
    <property type="match status" value="1"/>
</dbReference>